<proteinExistence type="predicted"/>
<evidence type="ECO:0000313" key="2">
    <source>
        <dbReference type="Proteomes" id="UP000320055"/>
    </source>
</evidence>
<dbReference type="AlphaFoldDB" id="A0A563VPX3"/>
<name>A0A563VPX3_9CYAN</name>
<accession>A0A563VPX3</accession>
<protein>
    <recommendedName>
        <fullName evidence="3">Transposase</fullName>
    </recommendedName>
</protein>
<sequence>MVVYWRRKYNNKQLPSPWYLLTNLDNKDEVIKIFASRGGKDRYVSRL</sequence>
<reference evidence="1 2" key="1">
    <citation type="submission" date="2019-01" db="EMBL/GenBank/DDBJ databases">
        <authorList>
            <person name="Brito A."/>
        </authorList>
    </citation>
    <scope>NUCLEOTIDE SEQUENCE [LARGE SCALE GENOMIC DNA]</scope>
    <source>
        <strain evidence="1">1</strain>
    </source>
</reference>
<evidence type="ECO:0000313" key="1">
    <source>
        <dbReference type="EMBL" id="VEP13461.1"/>
    </source>
</evidence>
<evidence type="ECO:0008006" key="3">
    <source>
        <dbReference type="Google" id="ProtNLM"/>
    </source>
</evidence>
<gene>
    <name evidence="1" type="ORF">H1P_20068</name>
</gene>
<organism evidence="1 2">
    <name type="scientific">Hyella patelloides LEGE 07179</name>
    <dbReference type="NCBI Taxonomy" id="945734"/>
    <lineage>
        <taxon>Bacteria</taxon>
        <taxon>Bacillati</taxon>
        <taxon>Cyanobacteriota</taxon>
        <taxon>Cyanophyceae</taxon>
        <taxon>Pleurocapsales</taxon>
        <taxon>Hyellaceae</taxon>
        <taxon>Hyella</taxon>
    </lineage>
</organism>
<keyword evidence="2" id="KW-1185">Reference proteome</keyword>
<dbReference type="Proteomes" id="UP000320055">
    <property type="component" value="Unassembled WGS sequence"/>
</dbReference>
<dbReference type="EMBL" id="CAACVJ010000112">
    <property type="protein sequence ID" value="VEP13461.1"/>
    <property type="molecule type" value="Genomic_DNA"/>
</dbReference>